<dbReference type="InParanoid" id="A0A409YFY4"/>
<feature type="transmembrane region" description="Helical" evidence="3">
    <location>
        <begin position="19"/>
        <end position="36"/>
    </location>
</feature>
<sequence length="494" mass="54478">MVLRILESVVTSPYFPSNYVLHICIGLLSLYVLRVYSQGRKTDRERDLHARVVLVTGGFTSTGLTLLQVLAERGAHIIALTPEDIEDPNGRVAILVELLRTTTNNEKIFAEQCDLTSPASIRSFCTRFLTGQEQRLDAIIFAHELEHIGSPAFLSSTKHSINEEHRDAGSLATFLITTLLLPALLVAPVERDIRIINVVNPFYAAAAGLPFSPAFPSISGSSPDKQGSMLLSEGRRSLQSIILNRHFQRVLDALPTGAQVPKTEEGTSAVPVVSSKHQKSNIVAVTVCPGFSRVDTIAPLLNADWTSRHGFSKLGVFIYLTLHPFLRIFSKTPTSAIQTVLHALCLPTPFKVLSQTNINSKDKKEAPSPIDTSQLDMPIEVLRPGALYRECAMVKLNIQVSAELQQREQELKAERSKSKGKEKQKKDPKSSAPLQEEVLDIADDGEYGGELAGRLVWEKYEESLKTWEKNNPAPVTVEPKPEPPKPKDPNASPY</sequence>
<dbReference type="STRING" id="181874.A0A409YFY4"/>
<comment type="caution">
    <text evidence="4">The sequence shown here is derived from an EMBL/GenBank/DDBJ whole genome shotgun (WGS) entry which is preliminary data.</text>
</comment>
<evidence type="ECO:0000313" key="5">
    <source>
        <dbReference type="Proteomes" id="UP000284842"/>
    </source>
</evidence>
<dbReference type="FunCoup" id="A0A409YFY4">
    <property type="interactions" value="8"/>
</dbReference>
<feature type="compositionally biased region" description="Basic and acidic residues" evidence="2">
    <location>
        <begin position="479"/>
        <end position="488"/>
    </location>
</feature>
<keyword evidence="1" id="KW-0560">Oxidoreductase</keyword>
<proteinExistence type="predicted"/>
<keyword evidence="5" id="KW-1185">Reference proteome</keyword>
<evidence type="ECO:0000313" key="4">
    <source>
        <dbReference type="EMBL" id="PPR01923.1"/>
    </source>
</evidence>
<evidence type="ECO:0000256" key="2">
    <source>
        <dbReference type="SAM" id="MobiDB-lite"/>
    </source>
</evidence>
<dbReference type="PANTHER" id="PTHR43157:SF31">
    <property type="entry name" value="PHOSPHATIDYLINOSITOL-GLYCAN BIOSYNTHESIS CLASS F PROTEIN"/>
    <property type="match status" value="1"/>
</dbReference>
<reference evidence="4 5" key="1">
    <citation type="journal article" date="2018" name="Evol. Lett.">
        <title>Horizontal gene cluster transfer increased hallucinogenic mushroom diversity.</title>
        <authorList>
            <person name="Reynolds H.T."/>
            <person name="Vijayakumar V."/>
            <person name="Gluck-Thaler E."/>
            <person name="Korotkin H.B."/>
            <person name="Matheny P.B."/>
            <person name="Slot J.C."/>
        </authorList>
    </citation>
    <scope>NUCLEOTIDE SEQUENCE [LARGE SCALE GENOMIC DNA]</scope>
    <source>
        <strain evidence="4 5">2629</strain>
    </source>
</reference>
<dbReference type="GO" id="GO:0016491">
    <property type="term" value="F:oxidoreductase activity"/>
    <property type="evidence" value="ECO:0007669"/>
    <property type="project" value="UniProtKB-KW"/>
</dbReference>
<accession>A0A409YFY4</accession>
<feature type="compositionally biased region" description="Basic and acidic residues" evidence="2">
    <location>
        <begin position="409"/>
        <end position="429"/>
    </location>
</feature>
<dbReference type="PANTHER" id="PTHR43157">
    <property type="entry name" value="PHOSPHATIDYLINOSITOL-GLYCAN BIOSYNTHESIS CLASS F PROTEIN-RELATED"/>
    <property type="match status" value="1"/>
</dbReference>
<dbReference type="SUPFAM" id="SSF51735">
    <property type="entry name" value="NAD(P)-binding Rossmann-fold domains"/>
    <property type="match status" value="1"/>
</dbReference>
<evidence type="ECO:0000256" key="3">
    <source>
        <dbReference type="SAM" id="Phobius"/>
    </source>
</evidence>
<name>A0A409YFY4_9AGAR</name>
<organism evidence="4 5">
    <name type="scientific">Panaeolus cyanescens</name>
    <dbReference type="NCBI Taxonomy" id="181874"/>
    <lineage>
        <taxon>Eukaryota</taxon>
        <taxon>Fungi</taxon>
        <taxon>Dikarya</taxon>
        <taxon>Basidiomycota</taxon>
        <taxon>Agaricomycotina</taxon>
        <taxon>Agaricomycetes</taxon>
        <taxon>Agaricomycetidae</taxon>
        <taxon>Agaricales</taxon>
        <taxon>Agaricineae</taxon>
        <taxon>Galeropsidaceae</taxon>
        <taxon>Panaeolus</taxon>
    </lineage>
</organism>
<dbReference type="InterPro" id="IPR036291">
    <property type="entry name" value="NAD(P)-bd_dom_sf"/>
</dbReference>
<gene>
    <name evidence="4" type="ORF">CVT24_001262</name>
</gene>
<feature type="region of interest" description="Disordered" evidence="2">
    <location>
        <begin position="467"/>
        <end position="494"/>
    </location>
</feature>
<keyword evidence="3" id="KW-0472">Membrane</keyword>
<dbReference type="EMBL" id="NHTK01001202">
    <property type="protein sequence ID" value="PPR01923.1"/>
    <property type="molecule type" value="Genomic_DNA"/>
</dbReference>
<protein>
    <recommendedName>
        <fullName evidence="6">Ketoreductase (KR) domain-containing protein</fullName>
    </recommendedName>
</protein>
<keyword evidence="3" id="KW-1133">Transmembrane helix</keyword>
<dbReference type="Proteomes" id="UP000284842">
    <property type="component" value="Unassembled WGS sequence"/>
</dbReference>
<evidence type="ECO:0000256" key="1">
    <source>
        <dbReference type="ARBA" id="ARBA00023002"/>
    </source>
</evidence>
<keyword evidence="3" id="KW-0812">Transmembrane</keyword>
<dbReference type="AlphaFoldDB" id="A0A409YFY4"/>
<dbReference type="OrthoDB" id="191979at2759"/>
<feature type="region of interest" description="Disordered" evidence="2">
    <location>
        <begin position="409"/>
        <end position="445"/>
    </location>
</feature>
<evidence type="ECO:0008006" key="6">
    <source>
        <dbReference type="Google" id="ProtNLM"/>
    </source>
</evidence>
<dbReference type="Gene3D" id="3.40.50.720">
    <property type="entry name" value="NAD(P)-binding Rossmann-like Domain"/>
    <property type="match status" value="1"/>
</dbReference>